<dbReference type="InterPro" id="IPR014718">
    <property type="entry name" value="GH-type_carb-bd"/>
</dbReference>
<dbReference type="AlphaFoldDB" id="A0A6J7EVD0"/>
<evidence type="ECO:0000256" key="1">
    <source>
        <dbReference type="ARBA" id="ARBA00001412"/>
    </source>
</evidence>
<dbReference type="Gene3D" id="3.20.20.80">
    <property type="entry name" value="Glycosidases"/>
    <property type="match status" value="1"/>
</dbReference>
<dbReference type="InterPro" id="IPR004199">
    <property type="entry name" value="B-gal_small/dom_5"/>
</dbReference>
<evidence type="ECO:0000256" key="4">
    <source>
        <dbReference type="ARBA" id="ARBA00023295"/>
    </source>
</evidence>
<reference evidence="7" key="1">
    <citation type="submission" date="2020-05" db="EMBL/GenBank/DDBJ databases">
        <authorList>
            <person name="Chiriac C."/>
            <person name="Salcher M."/>
            <person name="Ghai R."/>
            <person name="Kavagutti S V."/>
        </authorList>
    </citation>
    <scope>NUCLEOTIDE SEQUENCE</scope>
</reference>
<evidence type="ECO:0000256" key="3">
    <source>
        <dbReference type="ARBA" id="ARBA00022801"/>
    </source>
</evidence>
<keyword evidence="4" id="KW-0326">Glycosidase</keyword>
<dbReference type="Pfam" id="PF02836">
    <property type="entry name" value="Glyco_hydro_2_C"/>
    <property type="match status" value="1"/>
</dbReference>
<dbReference type="InterPro" id="IPR036156">
    <property type="entry name" value="Beta-gal/glucu_dom_sf"/>
</dbReference>
<dbReference type="InterPro" id="IPR013783">
    <property type="entry name" value="Ig-like_fold"/>
</dbReference>
<dbReference type="InterPro" id="IPR032312">
    <property type="entry name" value="LacZ_4"/>
</dbReference>
<dbReference type="SUPFAM" id="SSF74650">
    <property type="entry name" value="Galactose mutarotase-like"/>
    <property type="match status" value="1"/>
</dbReference>
<dbReference type="GO" id="GO:0009341">
    <property type="term" value="C:beta-galactosidase complex"/>
    <property type="evidence" value="ECO:0007669"/>
    <property type="project" value="InterPro"/>
</dbReference>
<dbReference type="SMART" id="SM01038">
    <property type="entry name" value="Bgal_small_N"/>
    <property type="match status" value="1"/>
</dbReference>
<evidence type="ECO:0000256" key="2">
    <source>
        <dbReference type="ARBA" id="ARBA00012756"/>
    </source>
</evidence>
<dbReference type="InterPro" id="IPR006103">
    <property type="entry name" value="Glyco_hydro_2_cat"/>
</dbReference>
<dbReference type="Gene3D" id="2.70.98.10">
    <property type="match status" value="1"/>
</dbReference>
<sequence length="537" mass="59360">MVERDRNHPSVILWSLGNESGYGAHHEALAAWMRHSDPSRPLHYEGAVFHAGWVDGGRNVTDIVCPMYSPIWAVEMYGRNGLGDRPLIMCEYSHAMGNSNGSLADYWRVFENTPGLQGGFIWEWKDHGIRQTVRAAPGWRFAYGGQFGDTPNDANFVADGLMASDLVPHPVMRELAWVHRPVRVSLAPRGRGLVVKNADCFRDVSWLAGTWTLRHNGVITARGRLAVPRIVAGGSATIPLPAGVSAIESGETHLSFAWRTKRDSGWASAGHLVSWDELALRVPGRATRPVRTVAGKPSNKPRVFDLVEVIEPTLWRAATDNDGFKLMSQHHGGGDALARWLHSGLPHGLPPSVQHRHTETEAPDGTVYVDHRFTLPEALADPARVGVRFSVPPEFTHVRWFGLGPHENYPDRRSGALTGIWGGVPDDLAYLVPQDFGLRTGCRWFELVAPSEGIALRITADAPQTVNCSATWHTDDDLFTARDQTELVRRDFLTVHVDASTRGLGTASCGPDVLPQYRIPAGTHRLRYWMSVRVLSQ</sequence>
<evidence type="ECO:0000313" key="7">
    <source>
        <dbReference type="EMBL" id="CAB4886301.1"/>
    </source>
</evidence>
<protein>
    <recommendedName>
        <fullName evidence="2">beta-galactosidase</fullName>
        <ecNumber evidence="2">3.2.1.23</ecNumber>
    </recommendedName>
    <alternativeName>
        <fullName evidence="5">Lactase</fullName>
    </alternativeName>
</protein>
<dbReference type="SUPFAM" id="SSF51445">
    <property type="entry name" value="(Trans)glycosidases"/>
    <property type="match status" value="1"/>
</dbReference>
<dbReference type="InterPro" id="IPR050347">
    <property type="entry name" value="Bact_Beta-galactosidase"/>
</dbReference>
<dbReference type="PANTHER" id="PTHR46323:SF2">
    <property type="entry name" value="BETA-GALACTOSIDASE"/>
    <property type="match status" value="1"/>
</dbReference>
<dbReference type="GO" id="GO:0004565">
    <property type="term" value="F:beta-galactosidase activity"/>
    <property type="evidence" value="ECO:0007669"/>
    <property type="project" value="UniProtKB-EC"/>
</dbReference>
<dbReference type="InterPro" id="IPR017853">
    <property type="entry name" value="GH"/>
</dbReference>
<dbReference type="PRINTS" id="PR00132">
    <property type="entry name" value="GLHYDRLASE2"/>
</dbReference>
<dbReference type="PANTHER" id="PTHR46323">
    <property type="entry name" value="BETA-GALACTOSIDASE"/>
    <property type="match status" value="1"/>
</dbReference>
<dbReference type="GO" id="GO:0030246">
    <property type="term" value="F:carbohydrate binding"/>
    <property type="evidence" value="ECO:0007669"/>
    <property type="project" value="InterPro"/>
</dbReference>
<feature type="domain" description="Beta galactosidase small chain/" evidence="6">
    <location>
        <begin position="292"/>
        <end position="531"/>
    </location>
</feature>
<dbReference type="EC" id="3.2.1.23" evidence="2"/>
<dbReference type="PROSITE" id="PS00608">
    <property type="entry name" value="GLYCOSYL_HYDROL_F2_2"/>
    <property type="match status" value="1"/>
</dbReference>
<evidence type="ECO:0000259" key="6">
    <source>
        <dbReference type="SMART" id="SM01038"/>
    </source>
</evidence>
<dbReference type="EMBL" id="CAFBLR010000283">
    <property type="protein sequence ID" value="CAB4886301.1"/>
    <property type="molecule type" value="Genomic_DNA"/>
</dbReference>
<dbReference type="InterPro" id="IPR023232">
    <property type="entry name" value="Glyco_hydro_2_AS"/>
</dbReference>
<organism evidence="7">
    <name type="scientific">freshwater metagenome</name>
    <dbReference type="NCBI Taxonomy" id="449393"/>
    <lineage>
        <taxon>unclassified sequences</taxon>
        <taxon>metagenomes</taxon>
        <taxon>ecological metagenomes</taxon>
    </lineage>
</organism>
<dbReference type="Gene3D" id="2.60.40.10">
    <property type="entry name" value="Immunoglobulins"/>
    <property type="match status" value="1"/>
</dbReference>
<dbReference type="InterPro" id="IPR011013">
    <property type="entry name" value="Gal_mutarotase_sf_dom"/>
</dbReference>
<gene>
    <name evidence="7" type="ORF">UFOPK3417_02008</name>
</gene>
<proteinExistence type="predicted"/>
<name>A0A6J7EVD0_9ZZZZ</name>
<keyword evidence="3" id="KW-0378">Hydrolase</keyword>
<dbReference type="Pfam" id="PF02929">
    <property type="entry name" value="Bgal_small_N"/>
    <property type="match status" value="1"/>
</dbReference>
<comment type="catalytic activity">
    <reaction evidence="1">
        <text>Hydrolysis of terminal non-reducing beta-D-galactose residues in beta-D-galactosides.</text>
        <dbReference type="EC" id="3.2.1.23"/>
    </reaction>
</comment>
<evidence type="ECO:0000256" key="5">
    <source>
        <dbReference type="ARBA" id="ARBA00032230"/>
    </source>
</evidence>
<dbReference type="Pfam" id="PF16353">
    <property type="entry name" value="LacZ_4"/>
    <property type="match status" value="1"/>
</dbReference>
<accession>A0A6J7EVD0</accession>
<dbReference type="SUPFAM" id="SSF49303">
    <property type="entry name" value="beta-Galactosidase/glucuronidase domain"/>
    <property type="match status" value="1"/>
</dbReference>
<dbReference type="GO" id="GO:0005990">
    <property type="term" value="P:lactose catabolic process"/>
    <property type="evidence" value="ECO:0007669"/>
    <property type="project" value="TreeGrafter"/>
</dbReference>
<dbReference type="InterPro" id="IPR006101">
    <property type="entry name" value="Glyco_hydro_2"/>
</dbReference>